<evidence type="ECO:0000313" key="2">
    <source>
        <dbReference type="EMBL" id="KAJ9157261.1"/>
    </source>
</evidence>
<name>A0AA38SCU4_9PEZI</name>
<keyword evidence="3" id="KW-1185">Reference proteome</keyword>
<protein>
    <submittedName>
        <fullName evidence="2">Uncharacterized protein</fullName>
    </submittedName>
</protein>
<gene>
    <name evidence="2" type="ORF">NKR23_g347</name>
</gene>
<evidence type="ECO:0000256" key="1">
    <source>
        <dbReference type="SAM" id="MobiDB-lite"/>
    </source>
</evidence>
<evidence type="ECO:0000313" key="3">
    <source>
        <dbReference type="Proteomes" id="UP001174694"/>
    </source>
</evidence>
<comment type="caution">
    <text evidence="2">The sequence shown here is derived from an EMBL/GenBank/DDBJ whole genome shotgun (WGS) entry which is preliminary data.</text>
</comment>
<sequence>MGPENIVPYVNNVFVDNVSEDDHLMADYNDGDYCRLATCHLSLEKFPDLFDDEDEDELPPMIKITTPDGETFYPTDFKNYSHRGDCAPLWDGVSLSDMVACRIEQMSEKEYVPSVPYINNIFMADIPDEERLIADYDDGTCGQLATCHWSLESFSDVFDDEDEEQDELPPMITVTTPEGETYYPIDYRDYSRRNDRMPLWEGYTLAEMIDYAVSQMEEETETIPYTNNIFVKDVPPDHHLVADDGWSGRLSACDWRLERFPVMFDDEVWAEEDIDNPPPTLTLTTPEGAVYYPTDYKSYGGREDNIPLWEGYTLEEMVDYRITHLDFKAEFYYDDEYDYDEDLMEHTHSQYDSDESAAESCYDQDEESEGEY</sequence>
<dbReference type="EMBL" id="JANBVO010000001">
    <property type="protein sequence ID" value="KAJ9157261.1"/>
    <property type="molecule type" value="Genomic_DNA"/>
</dbReference>
<reference evidence="2" key="1">
    <citation type="submission" date="2022-07" db="EMBL/GenBank/DDBJ databases">
        <title>Fungi with potential for degradation of polypropylene.</title>
        <authorList>
            <person name="Gostincar C."/>
        </authorList>
    </citation>
    <scope>NUCLEOTIDE SEQUENCE</scope>
    <source>
        <strain evidence="2">EXF-13308</strain>
    </source>
</reference>
<feature type="compositionally biased region" description="Acidic residues" evidence="1">
    <location>
        <begin position="352"/>
        <end position="372"/>
    </location>
</feature>
<proteinExistence type="predicted"/>
<dbReference type="Proteomes" id="UP001174694">
    <property type="component" value="Unassembled WGS sequence"/>
</dbReference>
<accession>A0AA38SCU4</accession>
<organism evidence="2 3">
    <name type="scientific">Pleurostoma richardsiae</name>
    <dbReference type="NCBI Taxonomy" id="41990"/>
    <lineage>
        <taxon>Eukaryota</taxon>
        <taxon>Fungi</taxon>
        <taxon>Dikarya</taxon>
        <taxon>Ascomycota</taxon>
        <taxon>Pezizomycotina</taxon>
        <taxon>Sordariomycetes</taxon>
        <taxon>Sordariomycetidae</taxon>
        <taxon>Calosphaeriales</taxon>
        <taxon>Pleurostomataceae</taxon>
        <taxon>Pleurostoma</taxon>
    </lineage>
</organism>
<feature type="region of interest" description="Disordered" evidence="1">
    <location>
        <begin position="348"/>
        <end position="372"/>
    </location>
</feature>
<dbReference type="AlphaFoldDB" id="A0AA38SCU4"/>